<evidence type="ECO:0008006" key="4">
    <source>
        <dbReference type="Google" id="ProtNLM"/>
    </source>
</evidence>
<dbReference type="RefSeq" id="WP_261948746.1">
    <property type="nucleotide sequence ID" value="NZ_CALYLO010000001.1"/>
</dbReference>
<accession>A0ABM9FWR4</accession>
<reference evidence="2" key="1">
    <citation type="submission" date="2022-06" db="EMBL/GenBank/DDBJ databases">
        <authorList>
            <person name="Dietemann V."/>
            <person name="Ory F."/>
            <person name="Dainat B."/>
            <person name="Oberhansli S."/>
        </authorList>
    </citation>
    <scope>NUCLEOTIDE SEQUENCE</scope>
    <source>
        <strain evidence="2">Ena-SAMPLE-TAB-26-04-2022-14:26:32:270-5432</strain>
    </source>
</reference>
<evidence type="ECO:0000313" key="3">
    <source>
        <dbReference type="Proteomes" id="UP001154322"/>
    </source>
</evidence>
<protein>
    <recommendedName>
        <fullName evidence="4">Transglycosylase</fullName>
    </recommendedName>
</protein>
<keyword evidence="3" id="KW-1185">Reference proteome</keyword>
<organism evidence="2 3">
    <name type="scientific">Paenibacillus melissococcoides</name>
    <dbReference type="NCBI Taxonomy" id="2912268"/>
    <lineage>
        <taxon>Bacteria</taxon>
        <taxon>Bacillati</taxon>
        <taxon>Bacillota</taxon>
        <taxon>Bacilli</taxon>
        <taxon>Bacillales</taxon>
        <taxon>Paenibacillaceae</taxon>
        <taxon>Paenibacillus</taxon>
    </lineage>
</organism>
<evidence type="ECO:0000256" key="1">
    <source>
        <dbReference type="SAM" id="Coils"/>
    </source>
</evidence>
<proteinExistence type="predicted"/>
<sequence length="73" mass="8776">MEEMYFTCPSCSEHYSITVSDTNIRKKIKQIQKATARGDVNRMKKLKRQVDKMVADLKEEVQRWREEREAKVR</sequence>
<feature type="coiled-coil region" evidence="1">
    <location>
        <begin position="40"/>
        <end position="67"/>
    </location>
</feature>
<comment type="caution">
    <text evidence="2">The sequence shown here is derived from an EMBL/GenBank/DDBJ whole genome shotgun (WGS) entry which is preliminary data.</text>
</comment>
<gene>
    <name evidence="2" type="ORF">WJ0W_000861</name>
</gene>
<name>A0ABM9FWR4_9BACL</name>
<keyword evidence="1" id="KW-0175">Coiled coil</keyword>
<dbReference type="Proteomes" id="UP001154322">
    <property type="component" value="Unassembled WGS sequence"/>
</dbReference>
<evidence type="ECO:0000313" key="2">
    <source>
        <dbReference type="EMBL" id="CAH8243621.1"/>
    </source>
</evidence>
<dbReference type="EMBL" id="CALYLO010000001">
    <property type="protein sequence ID" value="CAH8243621.1"/>
    <property type="molecule type" value="Genomic_DNA"/>
</dbReference>